<dbReference type="OrthoDB" id="320200at2759"/>
<name>A0A8S1W2W5_PAROT</name>
<keyword evidence="1" id="KW-1133">Transmembrane helix</keyword>
<accession>A0A8S1W2W5</accession>
<feature type="transmembrane region" description="Helical" evidence="1">
    <location>
        <begin position="57"/>
        <end position="75"/>
    </location>
</feature>
<reference evidence="2" key="1">
    <citation type="submission" date="2021-01" db="EMBL/GenBank/DDBJ databases">
        <authorList>
            <consortium name="Genoscope - CEA"/>
            <person name="William W."/>
        </authorList>
    </citation>
    <scope>NUCLEOTIDE SEQUENCE</scope>
</reference>
<protein>
    <recommendedName>
        <fullName evidence="4">Transmembrane protein</fullName>
    </recommendedName>
</protein>
<keyword evidence="1" id="KW-0472">Membrane</keyword>
<feature type="transmembrane region" description="Helical" evidence="1">
    <location>
        <begin position="119"/>
        <end position="141"/>
    </location>
</feature>
<dbReference type="OMA" id="MIINVIN"/>
<evidence type="ECO:0008006" key="4">
    <source>
        <dbReference type="Google" id="ProtNLM"/>
    </source>
</evidence>
<sequence>MHTITLKFLDQSIERKYQQEHQIPKRRTHIKIFMSFFIVLQIIKLAIVLIIQNYSVAYPILGMMGCTALTKLFNINKENHQRALIMYINICFTIYVLFFDPHSDAPTMYFRGAHQMIINVINIIGSEFIDSTLSLTVLYSLRLLHLIQNSGSIEITSIILAIGSNLSLLLIVYLYHTAIRSQFLLTQVDQRWENILKQILNNSKFILINFQIEKLQYQSVTSTFSQAIQSKEEVLNFLREAKIENGSFEQYLFHKIQDYSSNYQEILNHSVNVKFNKQLMQVDFSIFFGNQPTILIQTRSSKFHSQNQEIQKVCQQYLKLLIVFIRIIKENIAFDKIQFHGLSNKIQFQDLMIKIWSSELHCKTISLKKSLTKIQKFCNPNTKIQLVSPNYIINTIPKILYLLLAFIVDCQTSELVIIKGEILDNNLKRIKMQGKFNIRKLNYYTFKIKYYLLLICKEINAEQFCIDLQLNDEILSPFTNVIMPQLNFGYIKNNAIQ</sequence>
<keyword evidence="1" id="KW-0812">Transmembrane</keyword>
<comment type="caution">
    <text evidence="2">The sequence shown here is derived from an EMBL/GenBank/DDBJ whole genome shotgun (WGS) entry which is preliminary data.</text>
</comment>
<dbReference type="Proteomes" id="UP000683925">
    <property type="component" value="Unassembled WGS sequence"/>
</dbReference>
<organism evidence="2 3">
    <name type="scientific">Paramecium octaurelia</name>
    <dbReference type="NCBI Taxonomy" id="43137"/>
    <lineage>
        <taxon>Eukaryota</taxon>
        <taxon>Sar</taxon>
        <taxon>Alveolata</taxon>
        <taxon>Ciliophora</taxon>
        <taxon>Intramacronucleata</taxon>
        <taxon>Oligohymenophorea</taxon>
        <taxon>Peniculida</taxon>
        <taxon>Parameciidae</taxon>
        <taxon>Paramecium</taxon>
    </lineage>
</organism>
<gene>
    <name evidence="2" type="ORF">POCTA_138.1.T0790115</name>
</gene>
<evidence type="ECO:0000313" key="3">
    <source>
        <dbReference type="Proteomes" id="UP000683925"/>
    </source>
</evidence>
<keyword evidence="3" id="KW-1185">Reference proteome</keyword>
<dbReference type="EMBL" id="CAJJDP010000078">
    <property type="protein sequence ID" value="CAD8182585.1"/>
    <property type="molecule type" value="Genomic_DNA"/>
</dbReference>
<feature type="transmembrane region" description="Helical" evidence="1">
    <location>
        <begin position="153"/>
        <end position="175"/>
    </location>
</feature>
<evidence type="ECO:0000256" key="1">
    <source>
        <dbReference type="SAM" id="Phobius"/>
    </source>
</evidence>
<proteinExistence type="predicted"/>
<feature type="transmembrane region" description="Helical" evidence="1">
    <location>
        <begin position="82"/>
        <end position="99"/>
    </location>
</feature>
<evidence type="ECO:0000313" key="2">
    <source>
        <dbReference type="EMBL" id="CAD8182585.1"/>
    </source>
</evidence>
<dbReference type="AlphaFoldDB" id="A0A8S1W2W5"/>
<feature type="transmembrane region" description="Helical" evidence="1">
    <location>
        <begin position="32"/>
        <end position="51"/>
    </location>
</feature>